<protein>
    <submittedName>
        <fullName evidence="3">Uncharacterized protein</fullName>
    </submittedName>
</protein>
<name>A0ABN0V8A7_9ACTN</name>
<keyword evidence="2" id="KW-0812">Transmembrane</keyword>
<evidence type="ECO:0000256" key="1">
    <source>
        <dbReference type="SAM" id="MobiDB-lite"/>
    </source>
</evidence>
<evidence type="ECO:0000256" key="2">
    <source>
        <dbReference type="SAM" id="Phobius"/>
    </source>
</evidence>
<dbReference type="EMBL" id="BAAABV010000011">
    <property type="protein sequence ID" value="GAA0280171.1"/>
    <property type="molecule type" value="Genomic_DNA"/>
</dbReference>
<dbReference type="Proteomes" id="UP001501867">
    <property type="component" value="Unassembled WGS sequence"/>
</dbReference>
<sequence>MSEYTKPLVMGAIGVLIVLFGFTPDLGDGAKECAGHDMKPGDSCTTADGAYGYDDIAAKDAENRQNKKVILSSIGGAVILGALGVATHTGVEDLRYARSRRRTARHDAPIAVETARIKMRTDLNGMGAVPLSPAATNGHAQPSLLLTVFGVVSRETGGEHLTPGPRSPRSASGSRATATPARSSPAVAALPFTSPWPPPQTLPRSHWPRNW</sequence>
<evidence type="ECO:0000313" key="3">
    <source>
        <dbReference type="EMBL" id="GAA0280171.1"/>
    </source>
</evidence>
<proteinExistence type="predicted"/>
<keyword evidence="4" id="KW-1185">Reference proteome</keyword>
<comment type="caution">
    <text evidence="3">The sequence shown here is derived from an EMBL/GenBank/DDBJ whole genome shotgun (WGS) entry which is preliminary data.</text>
</comment>
<evidence type="ECO:0000313" key="4">
    <source>
        <dbReference type="Proteomes" id="UP001501867"/>
    </source>
</evidence>
<feature type="region of interest" description="Disordered" evidence="1">
    <location>
        <begin position="156"/>
        <end position="211"/>
    </location>
</feature>
<accession>A0ABN0V8A7</accession>
<reference evidence="3 4" key="1">
    <citation type="journal article" date="2019" name="Int. J. Syst. Evol. Microbiol.">
        <title>The Global Catalogue of Microorganisms (GCM) 10K type strain sequencing project: providing services to taxonomists for standard genome sequencing and annotation.</title>
        <authorList>
            <consortium name="The Broad Institute Genomics Platform"/>
            <consortium name="The Broad Institute Genome Sequencing Center for Infectious Disease"/>
            <person name="Wu L."/>
            <person name="Ma J."/>
        </authorList>
    </citation>
    <scope>NUCLEOTIDE SEQUENCE [LARGE SCALE GENOMIC DNA]</scope>
    <source>
        <strain evidence="3 4">JCM 4505</strain>
    </source>
</reference>
<gene>
    <name evidence="3" type="ORF">GCM10010302_17440</name>
</gene>
<keyword evidence="2" id="KW-1133">Transmembrane helix</keyword>
<feature type="compositionally biased region" description="Low complexity" evidence="1">
    <location>
        <begin position="162"/>
        <end position="186"/>
    </location>
</feature>
<keyword evidence="2" id="KW-0472">Membrane</keyword>
<organism evidence="3 4">
    <name type="scientific">Streptomyces polychromogenes</name>
    <dbReference type="NCBI Taxonomy" id="67342"/>
    <lineage>
        <taxon>Bacteria</taxon>
        <taxon>Bacillati</taxon>
        <taxon>Actinomycetota</taxon>
        <taxon>Actinomycetes</taxon>
        <taxon>Kitasatosporales</taxon>
        <taxon>Streptomycetaceae</taxon>
        <taxon>Streptomyces</taxon>
    </lineage>
</organism>
<dbReference type="RefSeq" id="WP_344155091.1">
    <property type="nucleotide sequence ID" value="NZ_BAAABV010000011.1"/>
</dbReference>
<feature type="transmembrane region" description="Helical" evidence="2">
    <location>
        <begin position="69"/>
        <end position="91"/>
    </location>
</feature>